<dbReference type="EMBL" id="QGGY01000011">
    <property type="protein sequence ID" value="PWJ73776.1"/>
    <property type="molecule type" value="Genomic_DNA"/>
</dbReference>
<evidence type="ECO:0000256" key="2">
    <source>
        <dbReference type="ARBA" id="ARBA00023315"/>
    </source>
</evidence>
<dbReference type="AlphaFoldDB" id="A0AB73T168"/>
<dbReference type="InterPro" id="IPR050832">
    <property type="entry name" value="Bact_Acetyltransf"/>
</dbReference>
<dbReference type="InterPro" id="IPR000182">
    <property type="entry name" value="GNAT_dom"/>
</dbReference>
<name>A0AB73T168_9FIRM</name>
<dbReference type="Pfam" id="PF00583">
    <property type="entry name" value="Acetyltransf_1"/>
    <property type="match status" value="1"/>
</dbReference>
<dbReference type="Gene3D" id="3.40.630.30">
    <property type="match status" value="1"/>
</dbReference>
<dbReference type="Proteomes" id="UP000245412">
    <property type="component" value="Unassembled WGS sequence"/>
</dbReference>
<gene>
    <name evidence="4" type="ORF">C7383_111108</name>
</gene>
<feature type="domain" description="N-acetyltransferase" evidence="3">
    <location>
        <begin position="18"/>
        <end position="157"/>
    </location>
</feature>
<evidence type="ECO:0000313" key="5">
    <source>
        <dbReference type="Proteomes" id="UP000245412"/>
    </source>
</evidence>
<dbReference type="RefSeq" id="WP_109747571.1">
    <property type="nucleotide sequence ID" value="NZ_JANKBI010000011.1"/>
</dbReference>
<keyword evidence="1" id="KW-0808">Transferase</keyword>
<keyword evidence="5" id="KW-1185">Reference proteome</keyword>
<evidence type="ECO:0000256" key="1">
    <source>
        <dbReference type="ARBA" id="ARBA00022679"/>
    </source>
</evidence>
<dbReference type="PANTHER" id="PTHR43877">
    <property type="entry name" value="AMINOALKYLPHOSPHONATE N-ACETYLTRANSFERASE-RELATED-RELATED"/>
    <property type="match status" value="1"/>
</dbReference>
<reference evidence="4 5" key="1">
    <citation type="submission" date="2018-05" db="EMBL/GenBank/DDBJ databases">
        <authorList>
            <person name="Goeker M."/>
            <person name="Huntemann M."/>
            <person name="Clum A."/>
            <person name="Pillay M."/>
            <person name="Palaniappan K."/>
            <person name="Varghese N."/>
            <person name="Mikhailova N."/>
            <person name="Stamatis D."/>
            <person name="Reddy T."/>
            <person name="Daum C."/>
            <person name="Shapiro N."/>
            <person name="Ivanova N."/>
            <person name="Kyrpides N."/>
            <person name="Woyke T."/>
        </authorList>
    </citation>
    <scope>NUCLEOTIDE SEQUENCE [LARGE SCALE GENOMIC DNA]</scope>
    <source>
        <strain evidence="4 5">DSM 26524</strain>
    </source>
</reference>
<keyword evidence="2" id="KW-0012">Acyltransferase</keyword>
<evidence type="ECO:0000259" key="3">
    <source>
        <dbReference type="PROSITE" id="PS51186"/>
    </source>
</evidence>
<dbReference type="SUPFAM" id="SSF55729">
    <property type="entry name" value="Acyl-CoA N-acyltransferases (Nat)"/>
    <property type="match status" value="1"/>
</dbReference>
<dbReference type="PROSITE" id="PS51186">
    <property type="entry name" value="GNAT"/>
    <property type="match status" value="1"/>
</dbReference>
<evidence type="ECO:0000313" key="4">
    <source>
        <dbReference type="EMBL" id="PWJ73776.1"/>
    </source>
</evidence>
<dbReference type="InterPro" id="IPR016181">
    <property type="entry name" value="Acyl_CoA_acyltransferase"/>
</dbReference>
<dbReference type="GO" id="GO:0016747">
    <property type="term" value="F:acyltransferase activity, transferring groups other than amino-acyl groups"/>
    <property type="evidence" value="ECO:0007669"/>
    <property type="project" value="InterPro"/>
</dbReference>
<comment type="caution">
    <text evidence="4">The sequence shown here is derived from an EMBL/GenBank/DDBJ whole genome shotgun (WGS) entry which is preliminary data.</text>
</comment>
<protein>
    <submittedName>
        <fullName evidence="4">Ribosomal protein S18 acetylase RimI-like enzyme</fullName>
    </submittedName>
</protein>
<proteinExistence type="predicted"/>
<dbReference type="CDD" id="cd04301">
    <property type="entry name" value="NAT_SF"/>
    <property type="match status" value="1"/>
</dbReference>
<organism evidence="4 5">
    <name type="scientific">Murimonas intestini</name>
    <dbReference type="NCBI Taxonomy" id="1337051"/>
    <lineage>
        <taxon>Bacteria</taxon>
        <taxon>Bacillati</taxon>
        <taxon>Bacillota</taxon>
        <taxon>Clostridia</taxon>
        <taxon>Lachnospirales</taxon>
        <taxon>Lachnospiraceae</taxon>
        <taxon>Murimonas</taxon>
    </lineage>
</organism>
<accession>A0AB73T168</accession>
<sequence>MEHFIRRMRPEDYDGVNILMTILHEVHATNRPDLFKPALAPYDLEEFSGLLEDSSRIAYVAEMSGKIAGLCMASIHYPAENPITYQIPYAYITDLCVLPSCQKQGIGKMLFTHMEDFVKSLGIRQISLKVWAFNSSALSFYEDMGFSPRSYIMEKDL</sequence>